<organism evidence="2">
    <name type="scientific">uncultured Rubrobacteraceae bacterium</name>
    <dbReference type="NCBI Taxonomy" id="349277"/>
    <lineage>
        <taxon>Bacteria</taxon>
        <taxon>Bacillati</taxon>
        <taxon>Actinomycetota</taxon>
        <taxon>Rubrobacteria</taxon>
        <taxon>Rubrobacterales</taxon>
        <taxon>Rubrobacteraceae</taxon>
        <taxon>environmental samples</taxon>
    </lineage>
</organism>
<evidence type="ECO:0000313" key="2">
    <source>
        <dbReference type="EMBL" id="CAA9428965.1"/>
    </source>
</evidence>
<protein>
    <submittedName>
        <fullName evidence="2">Uncharacterized protein</fullName>
    </submittedName>
</protein>
<evidence type="ECO:0000256" key="1">
    <source>
        <dbReference type="SAM" id="MobiDB-lite"/>
    </source>
</evidence>
<dbReference type="EMBL" id="CADCVB010000103">
    <property type="protein sequence ID" value="CAA9428965.1"/>
    <property type="molecule type" value="Genomic_DNA"/>
</dbReference>
<proteinExistence type="predicted"/>
<reference evidence="2" key="1">
    <citation type="submission" date="2020-02" db="EMBL/GenBank/DDBJ databases">
        <authorList>
            <person name="Meier V. D."/>
        </authorList>
    </citation>
    <scope>NUCLEOTIDE SEQUENCE</scope>
    <source>
        <strain evidence="2">AVDCRST_MAG78</strain>
    </source>
</reference>
<accession>A0A6J4Q638</accession>
<gene>
    <name evidence="2" type="ORF">AVDCRST_MAG78-1548</name>
</gene>
<name>A0A6J4Q638_9ACTN</name>
<dbReference type="AlphaFoldDB" id="A0A6J4Q638"/>
<sequence length="222" mass="25305">MLTEERKNENANLEPEPERVPRPEELVETYKELPEDGKVRPLRCRAGSATQDGGYPREATTWMDAGRRDYPLCDEHARAHELSWEASEWEVAQEVTGDRLRIARGWGYESLERLALNAHEAAKEGVLKAGAKADLAREIADAARKKSRMERIAELTPEQDAESRRLISRADALVNARTMLEDYAQGQANEKFLRRTLGVLIEEAERATEEAHRYHEEVGIRD</sequence>
<feature type="region of interest" description="Disordered" evidence="1">
    <location>
        <begin position="1"/>
        <end position="24"/>
    </location>
</feature>